<dbReference type="SFLD" id="SFLDS00003">
    <property type="entry name" value="Haloacid_Dehalogenase"/>
    <property type="match status" value="1"/>
</dbReference>
<keyword evidence="3" id="KW-1003">Cell membrane</keyword>
<feature type="transmembrane region" description="Helical" evidence="11">
    <location>
        <begin position="864"/>
        <end position="885"/>
    </location>
</feature>
<evidence type="ECO:0000256" key="8">
    <source>
        <dbReference type="ARBA" id="ARBA00022989"/>
    </source>
</evidence>
<evidence type="ECO:0000256" key="6">
    <source>
        <dbReference type="ARBA" id="ARBA00022840"/>
    </source>
</evidence>
<dbReference type="SMART" id="SM00831">
    <property type="entry name" value="Cation_ATPase_N"/>
    <property type="match status" value="1"/>
</dbReference>
<evidence type="ECO:0000313" key="13">
    <source>
        <dbReference type="EMBL" id="MDM8275678.1"/>
    </source>
</evidence>
<dbReference type="Pfam" id="PF00689">
    <property type="entry name" value="Cation_ATPase_C"/>
    <property type="match status" value="1"/>
</dbReference>
<feature type="domain" description="Cation-transporting P-type ATPase N-terminal" evidence="12">
    <location>
        <begin position="39"/>
        <end position="112"/>
    </location>
</feature>
<dbReference type="Gene3D" id="3.40.1110.10">
    <property type="entry name" value="Calcium-transporting ATPase, cytoplasmic domain N"/>
    <property type="match status" value="1"/>
</dbReference>
<feature type="transmembrane region" description="Helical" evidence="11">
    <location>
        <begin position="118"/>
        <end position="135"/>
    </location>
</feature>
<dbReference type="InterPro" id="IPR008250">
    <property type="entry name" value="ATPase_P-typ_transduc_dom_A_sf"/>
</dbReference>
<evidence type="ECO:0000256" key="10">
    <source>
        <dbReference type="ARBA" id="ARBA00049360"/>
    </source>
</evidence>
<evidence type="ECO:0000256" key="7">
    <source>
        <dbReference type="ARBA" id="ARBA00022967"/>
    </source>
</evidence>
<gene>
    <name evidence="13" type="ORF">QUW28_09275</name>
</gene>
<comment type="similarity">
    <text evidence="2">Belongs to the cation transport ATPase (P-type) (TC 3.A.3) family. Type IIA subfamily.</text>
</comment>
<dbReference type="InterPro" id="IPR023299">
    <property type="entry name" value="ATPase_P-typ_cyto_dom_N"/>
</dbReference>
<evidence type="ECO:0000256" key="1">
    <source>
        <dbReference type="ARBA" id="ARBA00004651"/>
    </source>
</evidence>
<dbReference type="Gene3D" id="2.70.150.10">
    <property type="entry name" value="Calcium-transporting ATPase, cytoplasmic transduction domain A"/>
    <property type="match status" value="1"/>
</dbReference>
<keyword evidence="9 11" id="KW-0472">Membrane</keyword>
<feature type="transmembrane region" description="Helical" evidence="11">
    <location>
        <begin position="825"/>
        <end position="844"/>
    </location>
</feature>
<keyword evidence="5" id="KW-0547">Nucleotide-binding</keyword>
<evidence type="ECO:0000313" key="14">
    <source>
        <dbReference type="Proteomes" id="UP001529421"/>
    </source>
</evidence>
<feature type="transmembrane region" description="Helical" evidence="11">
    <location>
        <begin position="281"/>
        <end position="301"/>
    </location>
</feature>
<evidence type="ECO:0000256" key="3">
    <source>
        <dbReference type="ARBA" id="ARBA00022475"/>
    </source>
</evidence>
<keyword evidence="4 11" id="KW-0812">Transmembrane</keyword>
<protein>
    <submittedName>
        <fullName evidence="13">Cation-transporting P-type ATPase</fullName>
    </submittedName>
</protein>
<dbReference type="SUPFAM" id="SSF56784">
    <property type="entry name" value="HAD-like"/>
    <property type="match status" value="1"/>
</dbReference>
<dbReference type="RefSeq" id="WP_289545886.1">
    <property type="nucleotide sequence ID" value="NZ_JAUDDZ010000016.1"/>
</dbReference>
<evidence type="ECO:0000256" key="2">
    <source>
        <dbReference type="ARBA" id="ARBA00005675"/>
    </source>
</evidence>
<dbReference type="SFLD" id="SFLDG00002">
    <property type="entry name" value="C1.7:_P-type_atpase_like"/>
    <property type="match status" value="1"/>
</dbReference>
<dbReference type="Pfam" id="PF13246">
    <property type="entry name" value="Cation_ATPase"/>
    <property type="match status" value="1"/>
</dbReference>
<dbReference type="InterPro" id="IPR023214">
    <property type="entry name" value="HAD_sf"/>
</dbReference>
<evidence type="ECO:0000256" key="4">
    <source>
        <dbReference type="ARBA" id="ARBA00022692"/>
    </source>
</evidence>
<dbReference type="Proteomes" id="UP001529421">
    <property type="component" value="Unassembled WGS sequence"/>
</dbReference>
<comment type="caution">
    <text evidence="13">The sequence shown here is derived from an EMBL/GenBank/DDBJ whole genome shotgun (WGS) entry which is preliminary data.</text>
</comment>
<dbReference type="InterPro" id="IPR001757">
    <property type="entry name" value="P_typ_ATPase"/>
</dbReference>
<dbReference type="SUPFAM" id="SSF81665">
    <property type="entry name" value="Calcium ATPase, transmembrane domain M"/>
    <property type="match status" value="1"/>
</dbReference>
<evidence type="ECO:0000256" key="9">
    <source>
        <dbReference type="ARBA" id="ARBA00023136"/>
    </source>
</evidence>
<evidence type="ECO:0000256" key="5">
    <source>
        <dbReference type="ARBA" id="ARBA00022741"/>
    </source>
</evidence>
<keyword evidence="7" id="KW-1278">Translocase</keyword>
<proteinExistence type="inferred from homology"/>
<comment type="subcellular location">
    <subcellularLocation>
        <location evidence="1">Cell membrane</location>
        <topology evidence="1">Multi-pass membrane protein</topology>
    </subcellularLocation>
</comment>
<dbReference type="InterPro" id="IPR044492">
    <property type="entry name" value="P_typ_ATPase_HD_dom"/>
</dbReference>
<sequence>MESRTGVPSQGATGASAKANASLAARTSAAKGAAGPLDEIRRMTTDLVFGQLNVGRGGLTSKEAAARQQKLGKNLIQSGKKKSPIVAFLSNFTHLMAVLLWVAGIIAFVAGMPELGCAVWLVNVINGVFSFWQEFRASQATEALKKMLPAYANVIRDGQEQKILAEDLVPGDIMLLAEGDKISADARVISSSDLQVNQSTLNGESTPSRKTADAVLEEGLSPAEIPNLVFAGTSVSEGNGRAIVLRIGMDTEFGKIASLTQNMEDAESPLQRELDRLTKQVTIFATAMGLAFFALNIFVVHNPFAEAFIFSLGMVVAFIPEGLLPTVTLSLAMAVQRMSKRNALVKKLNSVEALGSTSVICTDKTGTLTQNEMTVKHLWTAARTYEVTGVGYAPEGFIESEGKRYRAVDDVDLELLLEGGLLCGNARLHAPEEEGGRYEVMGDPTEACLIVSAQKGGIDPAELDGRMPRVKELPFESRRKRMTTVHALEDPLDGARTVAFVKGAPNEVVKLSERIRVNGEVVELTDELRARIMDANDRYAADGLRVLAVAYRAIDDTAHSEGVPVAMSDYTPENIECHLVFVGLEVMLDPPRPEVADAVAKCRRAGIRIVMITGDYGLTAASIARRIGIVEGDDLSVVSGFELAQMSDDELKEKLRGQVVFARMAPEQKLRVVTALQEMGEIVAVTGDGVNDAPALKKADIGVAMGITGTDVAKEAADMILTDDNFASIVAAIEEGRAVYSNIRKFLLYILNSNAPEAVPSAVYLLSGGAVPLPLTTMQILTIDLGTDLLPALGLGTEPPEGTVMDQPPRDPNERLLNKRVLGKAFLWYGMMGSAAAMAGYFLVNLLNGWPALPLAGLGNDLDPVYVQATTMTLAGIVFAQIGQVMNCRTERASVFSIGLFSNRKILFGIVFEIALIVFLTMFPPLQGVFHTAPLGWQDYVFLACIPFVVFAIEEVRKLVVRRMHAHDASAPAKAAR</sequence>
<organism evidence="13 14">
    <name type="scientific">Enorma phocaeensis</name>
    <dbReference type="NCBI Taxonomy" id="1871019"/>
    <lineage>
        <taxon>Bacteria</taxon>
        <taxon>Bacillati</taxon>
        <taxon>Actinomycetota</taxon>
        <taxon>Coriobacteriia</taxon>
        <taxon>Coriobacteriales</taxon>
        <taxon>Coriobacteriaceae</taxon>
        <taxon>Enorma</taxon>
    </lineage>
</organism>
<reference evidence="14" key="1">
    <citation type="submission" date="2023-06" db="EMBL/GenBank/DDBJ databases">
        <title>Identification and characterization of horizontal gene transfer across gut microbiota members of farm animals based on homology search.</title>
        <authorList>
            <person name="Zeman M."/>
            <person name="Kubasova T."/>
            <person name="Jahodarova E."/>
            <person name="Nykrynova M."/>
            <person name="Rychlik I."/>
        </authorList>
    </citation>
    <scope>NUCLEOTIDE SEQUENCE [LARGE SCALE GENOMIC DNA]</scope>
    <source>
        <strain evidence="14">154_Feed</strain>
    </source>
</reference>
<keyword evidence="14" id="KW-1185">Reference proteome</keyword>
<dbReference type="PROSITE" id="PS00154">
    <property type="entry name" value="ATPASE_E1_E2"/>
    <property type="match status" value="1"/>
</dbReference>
<dbReference type="InterPro" id="IPR018303">
    <property type="entry name" value="ATPase_P-typ_P_site"/>
</dbReference>
<feature type="transmembrane region" description="Helical" evidence="11">
    <location>
        <begin position="85"/>
        <end position="112"/>
    </location>
</feature>
<dbReference type="PANTHER" id="PTHR43294:SF21">
    <property type="entry name" value="CATION TRANSPORTING ATPASE"/>
    <property type="match status" value="1"/>
</dbReference>
<dbReference type="Pfam" id="PF08282">
    <property type="entry name" value="Hydrolase_3"/>
    <property type="match status" value="1"/>
</dbReference>
<keyword evidence="8 11" id="KW-1133">Transmembrane helix</keyword>
<dbReference type="InterPro" id="IPR059000">
    <property type="entry name" value="ATPase_P-type_domA"/>
</dbReference>
<dbReference type="Pfam" id="PF00122">
    <property type="entry name" value="E1-E2_ATPase"/>
    <property type="match status" value="1"/>
</dbReference>
<dbReference type="SUPFAM" id="SSF81660">
    <property type="entry name" value="Metal cation-transporting ATPase, ATP-binding domain N"/>
    <property type="match status" value="1"/>
</dbReference>
<dbReference type="Gene3D" id="3.40.50.1000">
    <property type="entry name" value="HAD superfamily/HAD-like"/>
    <property type="match status" value="1"/>
</dbReference>
<dbReference type="InterPro" id="IPR050510">
    <property type="entry name" value="Cation_transp_ATPase_P-type"/>
</dbReference>
<comment type="catalytic activity">
    <reaction evidence="10">
        <text>ATP + H2O = ADP + phosphate + H(+)</text>
        <dbReference type="Rhea" id="RHEA:13065"/>
        <dbReference type="ChEBI" id="CHEBI:15377"/>
        <dbReference type="ChEBI" id="CHEBI:15378"/>
        <dbReference type="ChEBI" id="CHEBI:30616"/>
        <dbReference type="ChEBI" id="CHEBI:43474"/>
        <dbReference type="ChEBI" id="CHEBI:456216"/>
    </reaction>
</comment>
<dbReference type="NCBIfam" id="TIGR01494">
    <property type="entry name" value="ATPase_P-type"/>
    <property type="match status" value="2"/>
</dbReference>
<dbReference type="EMBL" id="JAUDDZ010000016">
    <property type="protein sequence ID" value="MDM8275678.1"/>
    <property type="molecule type" value="Genomic_DNA"/>
</dbReference>
<evidence type="ECO:0000256" key="11">
    <source>
        <dbReference type="SAM" id="Phobius"/>
    </source>
</evidence>
<dbReference type="InterPro" id="IPR004014">
    <property type="entry name" value="ATPase_P-typ_cation-transptr_N"/>
</dbReference>
<dbReference type="PRINTS" id="PR00121">
    <property type="entry name" value="NAKATPASE"/>
</dbReference>
<dbReference type="Gene3D" id="1.20.1110.10">
    <property type="entry name" value="Calcium-transporting ATPase, transmembrane domain"/>
    <property type="match status" value="1"/>
</dbReference>
<dbReference type="Pfam" id="PF00690">
    <property type="entry name" value="Cation_ATPase_N"/>
    <property type="match status" value="1"/>
</dbReference>
<dbReference type="PRINTS" id="PR00119">
    <property type="entry name" value="CATATPASE"/>
</dbReference>
<dbReference type="InterPro" id="IPR023298">
    <property type="entry name" value="ATPase_P-typ_TM_dom_sf"/>
</dbReference>
<keyword evidence="6" id="KW-0067">ATP-binding</keyword>
<accession>A0ABT7VB01</accession>
<dbReference type="InterPro" id="IPR006068">
    <property type="entry name" value="ATPase_P-typ_cation-transptr_C"/>
</dbReference>
<feature type="transmembrane region" description="Helical" evidence="11">
    <location>
        <begin position="307"/>
        <end position="332"/>
    </location>
</feature>
<name>A0ABT7VB01_9ACTN</name>
<feature type="transmembrane region" description="Helical" evidence="11">
    <location>
        <begin position="935"/>
        <end position="953"/>
    </location>
</feature>
<dbReference type="SFLD" id="SFLDF00027">
    <property type="entry name" value="p-type_atpase"/>
    <property type="match status" value="1"/>
</dbReference>
<evidence type="ECO:0000259" key="12">
    <source>
        <dbReference type="SMART" id="SM00831"/>
    </source>
</evidence>
<dbReference type="PANTHER" id="PTHR43294">
    <property type="entry name" value="SODIUM/POTASSIUM-TRANSPORTING ATPASE SUBUNIT ALPHA"/>
    <property type="match status" value="1"/>
</dbReference>
<dbReference type="InterPro" id="IPR036412">
    <property type="entry name" value="HAD-like_sf"/>
</dbReference>
<feature type="transmembrane region" description="Helical" evidence="11">
    <location>
        <begin position="906"/>
        <end position="923"/>
    </location>
</feature>
<dbReference type="SUPFAM" id="SSF81653">
    <property type="entry name" value="Calcium ATPase, transduction domain A"/>
    <property type="match status" value="1"/>
</dbReference>